<protein>
    <submittedName>
        <fullName evidence="2">Acyl dehydratase</fullName>
    </submittedName>
</protein>
<dbReference type="RefSeq" id="WP_184081365.1">
    <property type="nucleotide sequence ID" value="NZ_JACIJP010000005.1"/>
</dbReference>
<dbReference type="Pfam" id="PF01575">
    <property type="entry name" value="MaoC_dehydratas"/>
    <property type="match status" value="1"/>
</dbReference>
<name>A0A841J2T8_9SPHN</name>
<dbReference type="Proteomes" id="UP000552700">
    <property type="component" value="Unassembled WGS sequence"/>
</dbReference>
<dbReference type="CDD" id="cd03450">
    <property type="entry name" value="NodN"/>
    <property type="match status" value="1"/>
</dbReference>
<accession>A0A841J2T8</accession>
<evidence type="ECO:0000313" key="2">
    <source>
        <dbReference type="EMBL" id="MBB6125054.1"/>
    </source>
</evidence>
<organism evidence="2 3">
    <name type="scientific">Sphingobium subterraneum</name>
    <dbReference type="NCBI Taxonomy" id="627688"/>
    <lineage>
        <taxon>Bacteria</taxon>
        <taxon>Pseudomonadati</taxon>
        <taxon>Pseudomonadota</taxon>
        <taxon>Alphaproteobacteria</taxon>
        <taxon>Sphingomonadales</taxon>
        <taxon>Sphingomonadaceae</taxon>
        <taxon>Sphingobium</taxon>
    </lineage>
</organism>
<dbReference type="InterPro" id="IPR039375">
    <property type="entry name" value="NodN-like"/>
</dbReference>
<dbReference type="InterPro" id="IPR002539">
    <property type="entry name" value="MaoC-like_dom"/>
</dbReference>
<dbReference type="AlphaFoldDB" id="A0A841J2T8"/>
<sequence>MTVAAISLDEYRQRIGTTIGTSRWFSLDQQRIDTFAKVTEDEQFIHVDPAAAAQTPFGGTIAHGFLSLSMLSAMVASAVPPIAGTQMGINYGLNSVRFVKPVASGQKVRGVFVLKDVAERNPGQWQSTLGVSVEIEGEDKPTLVAEWLILAVVEPVAA</sequence>
<comment type="caution">
    <text evidence="2">The sequence shown here is derived from an EMBL/GenBank/DDBJ whole genome shotgun (WGS) entry which is preliminary data.</text>
</comment>
<dbReference type="PANTHER" id="PTHR42993:SF1">
    <property type="entry name" value="MAOC-LIKE DEHYDRATASE DOMAIN-CONTAINING PROTEIN"/>
    <property type="match status" value="1"/>
</dbReference>
<reference evidence="2 3" key="1">
    <citation type="submission" date="2020-08" db="EMBL/GenBank/DDBJ databases">
        <title>Genomic Encyclopedia of Type Strains, Phase IV (KMG-IV): sequencing the most valuable type-strain genomes for metagenomic binning, comparative biology and taxonomic classification.</title>
        <authorList>
            <person name="Goeker M."/>
        </authorList>
    </citation>
    <scope>NUCLEOTIDE SEQUENCE [LARGE SCALE GENOMIC DNA]</scope>
    <source>
        <strain evidence="2 3">DSM 102255</strain>
    </source>
</reference>
<gene>
    <name evidence="2" type="ORF">FHS92_002811</name>
</gene>
<dbReference type="EMBL" id="JACIJP010000005">
    <property type="protein sequence ID" value="MBB6125054.1"/>
    <property type="molecule type" value="Genomic_DNA"/>
</dbReference>
<feature type="domain" description="MaoC-like" evidence="1">
    <location>
        <begin position="13"/>
        <end position="120"/>
    </location>
</feature>
<dbReference type="InterPro" id="IPR029069">
    <property type="entry name" value="HotDog_dom_sf"/>
</dbReference>
<proteinExistence type="predicted"/>
<dbReference type="PANTHER" id="PTHR42993">
    <property type="entry name" value="MAOC-LIKE DEHYDRATASE DOMAIN-CONTAINING PROTEIN"/>
    <property type="match status" value="1"/>
</dbReference>
<dbReference type="SUPFAM" id="SSF54637">
    <property type="entry name" value="Thioesterase/thiol ester dehydrase-isomerase"/>
    <property type="match status" value="1"/>
</dbReference>
<evidence type="ECO:0000259" key="1">
    <source>
        <dbReference type="Pfam" id="PF01575"/>
    </source>
</evidence>
<dbReference type="Gene3D" id="3.10.129.10">
    <property type="entry name" value="Hotdog Thioesterase"/>
    <property type="match status" value="1"/>
</dbReference>
<evidence type="ECO:0000313" key="3">
    <source>
        <dbReference type="Proteomes" id="UP000552700"/>
    </source>
</evidence>
<keyword evidence="3" id="KW-1185">Reference proteome</keyword>